<name>A0ABX8BS67_9ACTN</name>
<organism evidence="1 2">
    <name type="scientific">Nocardiopsis changdeensis</name>
    <dbReference type="NCBI Taxonomy" id="2831969"/>
    <lineage>
        <taxon>Bacteria</taxon>
        <taxon>Bacillati</taxon>
        <taxon>Actinomycetota</taxon>
        <taxon>Actinomycetes</taxon>
        <taxon>Streptosporangiales</taxon>
        <taxon>Nocardiopsidaceae</taxon>
        <taxon>Nocardiopsis</taxon>
    </lineage>
</organism>
<sequence>MNEHTDCPRCGGAPAPDGRCWECGADLSDLLGHSRAGAGGAAGYGERGPGRRTNADALALLVPVTTGHR</sequence>
<protein>
    <submittedName>
        <fullName evidence="1">Uncharacterized protein</fullName>
    </submittedName>
</protein>
<reference evidence="1 2" key="1">
    <citation type="submission" date="2021-05" db="EMBL/GenBank/DDBJ databases">
        <title>Direct Submission.</title>
        <authorList>
            <person name="Li K."/>
            <person name="Gao J."/>
        </authorList>
    </citation>
    <scope>NUCLEOTIDE SEQUENCE [LARGE SCALE GENOMIC DNA]</scope>
    <source>
        <strain evidence="1 2">Mg02</strain>
    </source>
</reference>
<gene>
    <name evidence="1" type="ORF">KGD84_07190</name>
</gene>
<dbReference type="Proteomes" id="UP000676079">
    <property type="component" value="Chromosome"/>
</dbReference>
<dbReference type="RefSeq" id="WP_220559480.1">
    <property type="nucleotide sequence ID" value="NZ_CP074133.1"/>
</dbReference>
<accession>A0ABX8BS67</accession>
<dbReference type="EMBL" id="CP074133">
    <property type="protein sequence ID" value="QUX24089.1"/>
    <property type="molecule type" value="Genomic_DNA"/>
</dbReference>
<evidence type="ECO:0000313" key="2">
    <source>
        <dbReference type="Proteomes" id="UP000676079"/>
    </source>
</evidence>
<evidence type="ECO:0000313" key="1">
    <source>
        <dbReference type="EMBL" id="QUX24089.1"/>
    </source>
</evidence>
<proteinExistence type="predicted"/>
<keyword evidence="2" id="KW-1185">Reference proteome</keyword>